<dbReference type="PANTHER" id="PTHR43415">
    <property type="entry name" value="SPERMIDINE N(1)-ACETYLTRANSFERASE"/>
    <property type="match status" value="1"/>
</dbReference>
<evidence type="ECO:0000259" key="1">
    <source>
        <dbReference type="PROSITE" id="PS51186"/>
    </source>
</evidence>
<dbReference type="PANTHER" id="PTHR43415:SF3">
    <property type="entry name" value="GNAT-FAMILY ACETYLTRANSFERASE"/>
    <property type="match status" value="1"/>
</dbReference>
<keyword evidence="3" id="KW-1185">Reference proteome</keyword>
<evidence type="ECO:0000313" key="2">
    <source>
        <dbReference type="EMBL" id="MCM1989742.1"/>
    </source>
</evidence>
<dbReference type="InterPro" id="IPR000182">
    <property type="entry name" value="GNAT_dom"/>
</dbReference>
<dbReference type="EMBL" id="JAGSOJ010000002">
    <property type="protein sequence ID" value="MCM1989742.1"/>
    <property type="molecule type" value="Genomic_DNA"/>
</dbReference>
<gene>
    <name evidence="2" type="ORF">KDK92_08325</name>
</gene>
<dbReference type="AlphaFoldDB" id="A0A9J6P0M1"/>
<dbReference type="CDD" id="cd04301">
    <property type="entry name" value="NAT_SF"/>
    <property type="match status" value="1"/>
</dbReference>
<evidence type="ECO:0000313" key="3">
    <source>
        <dbReference type="Proteomes" id="UP001056429"/>
    </source>
</evidence>
<dbReference type="InterPro" id="IPR016181">
    <property type="entry name" value="Acyl_CoA_acyltransferase"/>
</dbReference>
<reference evidence="2" key="1">
    <citation type="journal article" date="2021" name="mSystems">
        <title>Bacteria and Archaea Synergistically Convert Glycine Betaine to Biogenic Methane in the Formosa Cold Seep of the South China Sea.</title>
        <authorList>
            <person name="Li L."/>
            <person name="Zhang W."/>
            <person name="Zhang S."/>
            <person name="Song L."/>
            <person name="Sun Q."/>
            <person name="Zhang H."/>
            <person name="Xiang H."/>
            <person name="Dong X."/>
        </authorList>
    </citation>
    <scope>NUCLEOTIDE SEQUENCE</scope>
    <source>
        <strain evidence="2">ZWT</strain>
    </source>
</reference>
<proteinExistence type="predicted"/>
<dbReference type="Pfam" id="PF00583">
    <property type="entry name" value="Acetyltransf_1"/>
    <property type="match status" value="1"/>
</dbReference>
<accession>A0A9J6P0M1</accession>
<organism evidence="2 3">
    <name type="scientific">Oceanirhabdus seepicola</name>
    <dbReference type="NCBI Taxonomy" id="2828781"/>
    <lineage>
        <taxon>Bacteria</taxon>
        <taxon>Bacillati</taxon>
        <taxon>Bacillota</taxon>
        <taxon>Clostridia</taxon>
        <taxon>Eubacteriales</taxon>
        <taxon>Clostridiaceae</taxon>
        <taxon>Oceanirhabdus</taxon>
    </lineage>
</organism>
<sequence>MEETIIKFVKMTESEFEEFYKLENENYAEDLNKVFNTPKEEAYSQATKTFDSYLSDGLNTENNYLYSIIESESNNQIGTLWLIARENNNIKELFIASIRIFNQYQGKGYGKISMSLVDKKASELNVAKIALHVFGYNKNAISLYEKVGFEPFSINMEKFLD</sequence>
<reference evidence="2" key="2">
    <citation type="submission" date="2021-04" db="EMBL/GenBank/DDBJ databases">
        <authorList>
            <person name="Dong X."/>
        </authorList>
    </citation>
    <scope>NUCLEOTIDE SEQUENCE</scope>
    <source>
        <strain evidence="2">ZWT</strain>
    </source>
</reference>
<dbReference type="Gene3D" id="3.40.630.30">
    <property type="match status" value="1"/>
</dbReference>
<comment type="caution">
    <text evidence="2">The sequence shown here is derived from an EMBL/GenBank/DDBJ whole genome shotgun (WGS) entry which is preliminary data.</text>
</comment>
<dbReference type="GO" id="GO:0016747">
    <property type="term" value="F:acyltransferase activity, transferring groups other than amino-acyl groups"/>
    <property type="evidence" value="ECO:0007669"/>
    <property type="project" value="InterPro"/>
</dbReference>
<dbReference type="RefSeq" id="WP_250858768.1">
    <property type="nucleotide sequence ID" value="NZ_JAGSOJ010000002.1"/>
</dbReference>
<protein>
    <submittedName>
        <fullName evidence="2">N-acetyltransferase</fullName>
    </submittedName>
</protein>
<name>A0A9J6P0M1_9CLOT</name>
<dbReference type="Proteomes" id="UP001056429">
    <property type="component" value="Unassembled WGS sequence"/>
</dbReference>
<dbReference type="SUPFAM" id="SSF55729">
    <property type="entry name" value="Acyl-CoA N-acyltransferases (Nat)"/>
    <property type="match status" value="1"/>
</dbReference>
<dbReference type="PROSITE" id="PS51186">
    <property type="entry name" value="GNAT"/>
    <property type="match status" value="1"/>
</dbReference>
<feature type="domain" description="N-acetyltransferase" evidence="1">
    <location>
        <begin position="6"/>
        <end position="161"/>
    </location>
</feature>